<name>A0ABT3L7U4_9CYAN</name>
<protein>
    <submittedName>
        <fullName evidence="1">Uncharacterized protein</fullName>
    </submittedName>
</protein>
<dbReference type="Proteomes" id="UP001526426">
    <property type="component" value="Unassembled WGS sequence"/>
</dbReference>
<reference evidence="1 2" key="1">
    <citation type="submission" date="2021-08" db="EMBL/GenBank/DDBJ databases">
        <title>Draft genome sequence of Spirulina subsalsa with high tolerance to salinity and hype-accumulation of phycocyanin.</title>
        <authorList>
            <person name="Pei H."/>
            <person name="Jiang L."/>
        </authorList>
    </citation>
    <scope>NUCLEOTIDE SEQUENCE [LARGE SCALE GENOMIC DNA]</scope>
    <source>
        <strain evidence="1 2">FACHB-351</strain>
    </source>
</reference>
<dbReference type="EMBL" id="JAIHOM010000077">
    <property type="protein sequence ID" value="MCW6037564.1"/>
    <property type="molecule type" value="Genomic_DNA"/>
</dbReference>
<proteinExistence type="predicted"/>
<feature type="non-terminal residue" evidence="1">
    <location>
        <position position="1"/>
    </location>
</feature>
<keyword evidence="2" id="KW-1185">Reference proteome</keyword>
<sequence length="128" mass="14276">PTPRGVRGTSPQIATAIQENFERVMRGEYWSSSSYTHPQVGEVQAYFANRWQPPETLNQPIEYQVWIDGDGSLKRFRPMSDKAQEVLAQTGMPSLGSAFVSPVPNNRTLHLRVIFGANGTVRTDLLGD</sequence>
<gene>
    <name evidence="1" type="ORF">K4A83_14950</name>
</gene>
<evidence type="ECO:0000313" key="2">
    <source>
        <dbReference type="Proteomes" id="UP001526426"/>
    </source>
</evidence>
<evidence type="ECO:0000313" key="1">
    <source>
        <dbReference type="EMBL" id="MCW6037564.1"/>
    </source>
</evidence>
<organism evidence="1 2">
    <name type="scientific">Spirulina subsalsa FACHB-351</name>
    <dbReference type="NCBI Taxonomy" id="234711"/>
    <lineage>
        <taxon>Bacteria</taxon>
        <taxon>Bacillati</taxon>
        <taxon>Cyanobacteriota</taxon>
        <taxon>Cyanophyceae</taxon>
        <taxon>Spirulinales</taxon>
        <taxon>Spirulinaceae</taxon>
        <taxon>Spirulina</taxon>
    </lineage>
</organism>
<accession>A0ABT3L7U4</accession>
<comment type="caution">
    <text evidence="1">The sequence shown here is derived from an EMBL/GenBank/DDBJ whole genome shotgun (WGS) entry which is preliminary data.</text>
</comment>